<sequence length="153" mass="18180">MTKQGQTKAARKQQRELGRLKFFYQHWTYKEIAEWLGVSENTIGKWAKEDEWKKEKRSLTQSREQSLLDAYKQLEEINANIAKREEGFRFPTKDERLARKDLRREIREMEAGSGIREVIDVSQAILNWLRAFDPVKAIEVSGIFDQYIKDTIR</sequence>
<dbReference type="Proteomes" id="UP000219259">
    <property type="component" value="Unassembled WGS sequence"/>
</dbReference>
<dbReference type="AlphaFoldDB" id="A0A2A6E9J9"/>
<accession>A0A2A6E9J9</accession>
<evidence type="ECO:0000313" key="2">
    <source>
        <dbReference type="EMBL" id="PDP44701.1"/>
    </source>
</evidence>
<feature type="domain" description="Terminase ATPase subunit N-terminal" evidence="1">
    <location>
        <begin position="22"/>
        <end position="55"/>
    </location>
</feature>
<organism evidence="2 3">
    <name type="scientific">Tannerella forsythia</name>
    <name type="common">Bacteroides forsythus</name>
    <dbReference type="NCBI Taxonomy" id="28112"/>
    <lineage>
        <taxon>Bacteria</taxon>
        <taxon>Pseudomonadati</taxon>
        <taxon>Bacteroidota</taxon>
        <taxon>Bacteroidia</taxon>
        <taxon>Bacteroidales</taxon>
        <taxon>Tannerellaceae</taxon>
        <taxon>Tannerella</taxon>
    </lineage>
</organism>
<protein>
    <recommendedName>
        <fullName evidence="1">Terminase ATPase subunit N-terminal domain-containing protein</fullName>
    </recommendedName>
</protein>
<evidence type="ECO:0000313" key="3">
    <source>
        <dbReference type="Proteomes" id="UP000219259"/>
    </source>
</evidence>
<dbReference type="Pfam" id="PF06056">
    <property type="entry name" value="Terminase_5"/>
    <property type="match status" value="1"/>
</dbReference>
<dbReference type="EMBL" id="NSLJ01000004">
    <property type="protein sequence ID" value="PDP44701.1"/>
    <property type="molecule type" value="Genomic_DNA"/>
</dbReference>
<reference evidence="2 3" key="1">
    <citation type="submission" date="2017-09" db="EMBL/GenBank/DDBJ databases">
        <title>Phase variable restriction modification systems are present in the genome sequences of periodontal pathogens Prevotella intermedia, Tannerella forsythia and Porphyromonas gingivalis.</title>
        <authorList>
            <person name="Haigh R.D."/>
            <person name="Crawford L."/>
            <person name="Ralph J."/>
            <person name="Wanford J."/>
            <person name="Vartoukian S.R."/>
            <person name="Hijazib K."/>
            <person name="Wade W."/>
            <person name="Oggioni M.R."/>
        </authorList>
    </citation>
    <scope>NUCLEOTIDE SEQUENCE [LARGE SCALE GENOMIC DNA]</scope>
    <source>
        <strain evidence="2 3">WW11663</strain>
    </source>
</reference>
<name>A0A2A6E9J9_TANFO</name>
<gene>
    <name evidence="2" type="ORF">CLI86_02155</name>
</gene>
<dbReference type="InterPro" id="IPR010332">
    <property type="entry name" value="ATPase_terminase-su_N"/>
</dbReference>
<evidence type="ECO:0000259" key="1">
    <source>
        <dbReference type="Pfam" id="PF06056"/>
    </source>
</evidence>
<comment type="caution">
    <text evidence="2">The sequence shown here is derived from an EMBL/GenBank/DDBJ whole genome shotgun (WGS) entry which is preliminary data.</text>
</comment>
<proteinExistence type="predicted"/>
<dbReference type="Gene3D" id="1.10.10.60">
    <property type="entry name" value="Homeodomain-like"/>
    <property type="match status" value="1"/>
</dbReference>
<dbReference type="RefSeq" id="WP_097530855.1">
    <property type="nucleotide sequence ID" value="NZ_CAUTOH010000051.1"/>
</dbReference>